<evidence type="ECO:0000313" key="3">
    <source>
        <dbReference type="Proteomes" id="UP000057737"/>
    </source>
</evidence>
<accession>A0A109JIW9</accession>
<reference evidence="2 3" key="1">
    <citation type="submission" date="2015-11" db="EMBL/GenBank/DDBJ databases">
        <title>Draft Genome Sequence of the Strain BR 10303 (Bradyrhizobium sp.) isolated from nodules of Centrolobium paraense.</title>
        <authorList>
            <person name="Zelli J.E."/>
            <person name="Simoes-Araujo J.L."/>
            <person name="Barauna A.C."/>
            <person name="Silva K."/>
        </authorList>
    </citation>
    <scope>NUCLEOTIDE SEQUENCE [LARGE SCALE GENOMIC DNA]</scope>
    <source>
        <strain evidence="2 3">BR 10303</strain>
    </source>
</reference>
<evidence type="ECO:0000313" key="2">
    <source>
        <dbReference type="EMBL" id="KWV49857.1"/>
    </source>
</evidence>
<feature type="transmembrane region" description="Helical" evidence="1">
    <location>
        <begin position="270"/>
        <end position="290"/>
    </location>
</feature>
<sequence>MGTMTTVPAYRGPALFSYGFRPFFLFGAIQAGVMIPLWLVVFAGDITLPTAFGPLDWHAHEMLFGYVAAVIAGFLLTAIPNWTGRPPIRGPRLAALFSMWLAGRLAVSFSETIGWSAAMVVDTLFLLLLAAAAAREIVAGRKWGNLMVVGVVILLATANIAFHVEAHLEGVATYSTRAGIAIVVTLIGIIGGRIVPNFTRNWLARRGEGRMPTPFGRFDAVAILTGVGALAIWVVAPSGPAAAAALCCAGGLHLFRLGRWAGERTLPDRLVLILHVAYAFVPVGYFLTSLSALDLIAAGAGVHAWTAGAIGTMTIAVMTRASLGHTGQPLVASRATQALYLAIVIAALARVCASLEPSSHAGVLLAVAGAAWTMAFLGFALTYSRLLCIVPPNPP</sequence>
<feature type="transmembrane region" description="Helical" evidence="1">
    <location>
        <begin position="176"/>
        <end position="195"/>
    </location>
</feature>
<feature type="transmembrane region" description="Helical" evidence="1">
    <location>
        <begin position="113"/>
        <end position="134"/>
    </location>
</feature>
<dbReference type="Proteomes" id="UP000057737">
    <property type="component" value="Unassembled WGS sequence"/>
</dbReference>
<dbReference type="Pfam" id="PF05940">
    <property type="entry name" value="NnrS"/>
    <property type="match status" value="1"/>
</dbReference>
<gene>
    <name evidence="2" type="ORF">AS156_15115</name>
</gene>
<feature type="transmembrane region" description="Helical" evidence="1">
    <location>
        <begin position="215"/>
        <end position="235"/>
    </location>
</feature>
<keyword evidence="3" id="KW-1185">Reference proteome</keyword>
<keyword evidence="1" id="KW-0812">Transmembrane</keyword>
<feature type="transmembrane region" description="Helical" evidence="1">
    <location>
        <begin position="296"/>
        <end position="317"/>
    </location>
</feature>
<organism evidence="2 3">
    <name type="scientific">Bradyrhizobium macuxiense</name>
    <dbReference type="NCBI Taxonomy" id="1755647"/>
    <lineage>
        <taxon>Bacteria</taxon>
        <taxon>Pseudomonadati</taxon>
        <taxon>Pseudomonadota</taxon>
        <taxon>Alphaproteobacteria</taxon>
        <taxon>Hyphomicrobiales</taxon>
        <taxon>Nitrobacteraceae</taxon>
        <taxon>Bradyrhizobium</taxon>
    </lineage>
</organism>
<keyword evidence="1" id="KW-1133">Transmembrane helix</keyword>
<proteinExistence type="predicted"/>
<name>A0A109JIW9_9BRAD</name>
<keyword evidence="1" id="KW-0472">Membrane</keyword>
<feature type="transmembrane region" description="Helical" evidence="1">
    <location>
        <begin position="23"/>
        <end position="43"/>
    </location>
</feature>
<feature type="transmembrane region" description="Helical" evidence="1">
    <location>
        <begin position="90"/>
        <end position="107"/>
    </location>
</feature>
<feature type="transmembrane region" description="Helical" evidence="1">
    <location>
        <begin position="146"/>
        <end position="164"/>
    </location>
</feature>
<dbReference type="RefSeq" id="WP_066512060.1">
    <property type="nucleotide sequence ID" value="NZ_LNCU01000098.1"/>
</dbReference>
<feature type="transmembrane region" description="Helical" evidence="1">
    <location>
        <begin position="362"/>
        <end position="383"/>
    </location>
</feature>
<dbReference type="EMBL" id="LNCU01000098">
    <property type="protein sequence ID" value="KWV49857.1"/>
    <property type="molecule type" value="Genomic_DNA"/>
</dbReference>
<dbReference type="InterPro" id="IPR010266">
    <property type="entry name" value="NnrS"/>
</dbReference>
<evidence type="ECO:0000256" key="1">
    <source>
        <dbReference type="SAM" id="Phobius"/>
    </source>
</evidence>
<feature type="transmembrane region" description="Helical" evidence="1">
    <location>
        <begin position="338"/>
        <end position="356"/>
    </location>
</feature>
<dbReference type="OrthoDB" id="9770040at2"/>
<comment type="caution">
    <text evidence="2">The sequence shown here is derived from an EMBL/GenBank/DDBJ whole genome shotgun (WGS) entry which is preliminary data.</text>
</comment>
<feature type="transmembrane region" description="Helical" evidence="1">
    <location>
        <begin position="241"/>
        <end position="258"/>
    </location>
</feature>
<protein>
    <submittedName>
        <fullName evidence="2">Short-chain dehydrogenase</fullName>
    </submittedName>
</protein>
<dbReference type="AlphaFoldDB" id="A0A109JIW9"/>
<feature type="transmembrane region" description="Helical" evidence="1">
    <location>
        <begin position="63"/>
        <end position="83"/>
    </location>
</feature>